<evidence type="ECO:0000313" key="2">
    <source>
        <dbReference type="Proteomes" id="UP000008225"/>
    </source>
</evidence>
<proteinExistence type="predicted"/>
<protein>
    <submittedName>
        <fullName evidence="1">Uncharacterized protein</fullName>
    </submittedName>
</protein>
<dbReference type="Ensembl" id="ENSCJAT00000139393.1">
    <property type="protein sequence ID" value="ENSCJAP00000087280.1"/>
    <property type="gene ID" value="ENSCJAG00000076473.1"/>
</dbReference>
<accession>A0A8I4A1Q2</accession>
<name>A0A8I4A1Q2_CALJA</name>
<dbReference type="GeneTree" id="ENSGT00940000161627"/>
<reference evidence="1 2" key="1">
    <citation type="submission" date="2009-03" db="EMBL/GenBank/DDBJ databases">
        <authorList>
            <person name="Warren W."/>
            <person name="Ye L."/>
            <person name="Minx P."/>
            <person name="Worley K."/>
            <person name="Gibbs R."/>
            <person name="Wilson R.K."/>
        </authorList>
    </citation>
    <scope>NUCLEOTIDE SEQUENCE [LARGE SCALE GENOMIC DNA]</scope>
</reference>
<dbReference type="AlphaFoldDB" id="A0A8I4A1Q2"/>
<dbReference type="Proteomes" id="UP000008225">
    <property type="component" value="Chromosome 19"/>
</dbReference>
<keyword evidence="2" id="KW-1185">Reference proteome</keyword>
<reference evidence="1" key="2">
    <citation type="submission" date="2025-08" db="UniProtKB">
        <authorList>
            <consortium name="Ensembl"/>
        </authorList>
    </citation>
    <scope>IDENTIFICATION</scope>
</reference>
<sequence length="101" mass="11462">LSFFLSLFLSFFFFFLFLSLSFFPSFFHLSLSSFLGGASLCCQAGVQWHNLSSLQPPPPGFKQFFCLSLLSSWDYRCPPPCPANFCIFSRDEVLPYWSGGS</sequence>
<reference evidence="1" key="3">
    <citation type="submission" date="2025-09" db="UniProtKB">
        <authorList>
            <consortium name="Ensembl"/>
        </authorList>
    </citation>
    <scope>IDENTIFICATION</scope>
</reference>
<evidence type="ECO:0000313" key="1">
    <source>
        <dbReference type="Ensembl" id="ENSCJAP00000087280.1"/>
    </source>
</evidence>
<organism evidence="1 2">
    <name type="scientific">Callithrix jacchus</name>
    <name type="common">White-tufted-ear marmoset</name>
    <name type="synonym">Simia Jacchus</name>
    <dbReference type="NCBI Taxonomy" id="9483"/>
    <lineage>
        <taxon>Eukaryota</taxon>
        <taxon>Metazoa</taxon>
        <taxon>Chordata</taxon>
        <taxon>Craniata</taxon>
        <taxon>Vertebrata</taxon>
        <taxon>Euteleostomi</taxon>
        <taxon>Mammalia</taxon>
        <taxon>Eutheria</taxon>
        <taxon>Euarchontoglires</taxon>
        <taxon>Primates</taxon>
        <taxon>Haplorrhini</taxon>
        <taxon>Platyrrhini</taxon>
        <taxon>Cebidae</taxon>
        <taxon>Callitrichinae</taxon>
        <taxon>Callithrix</taxon>
        <taxon>Callithrix</taxon>
    </lineage>
</organism>
<dbReference type="PANTHER" id="PTHR46254">
    <property type="entry name" value="PROTEIN GVQW1-RELATED"/>
    <property type="match status" value="1"/>
</dbReference>